<dbReference type="EMBL" id="JBHTHX010001423">
    <property type="protein sequence ID" value="MFD0888635.1"/>
    <property type="molecule type" value="Genomic_DNA"/>
</dbReference>
<evidence type="ECO:0000313" key="2">
    <source>
        <dbReference type="EMBL" id="MFD0888635.1"/>
    </source>
</evidence>
<organism evidence="2 3">
    <name type="scientific">Streptosporangium algeriense</name>
    <dbReference type="NCBI Taxonomy" id="1682748"/>
    <lineage>
        <taxon>Bacteria</taxon>
        <taxon>Bacillati</taxon>
        <taxon>Actinomycetota</taxon>
        <taxon>Actinomycetes</taxon>
        <taxon>Streptosporangiales</taxon>
        <taxon>Streptosporangiaceae</taxon>
        <taxon>Streptosporangium</taxon>
    </lineage>
</organism>
<accession>A0ABW3E103</accession>
<comment type="caution">
    <text evidence="2">The sequence shown here is derived from an EMBL/GenBank/DDBJ whole genome shotgun (WGS) entry which is preliminary data.</text>
</comment>
<evidence type="ECO:0000313" key="3">
    <source>
        <dbReference type="Proteomes" id="UP001597024"/>
    </source>
</evidence>
<feature type="compositionally biased region" description="Basic and acidic residues" evidence="1">
    <location>
        <begin position="14"/>
        <end position="23"/>
    </location>
</feature>
<dbReference type="Proteomes" id="UP001597024">
    <property type="component" value="Unassembled WGS sequence"/>
</dbReference>
<protein>
    <recommendedName>
        <fullName evidence="4">Histidine kinase</fullName>
    </recommendedName>
</protein>
<reference evidence="3" key="1">
    <citation type="journal article" date="2019" name="Int. J. Syst. Evol. Microbiol.">
        <title>The Global Catalogue of Microorganisms (GCM) 10K type strain sequencing project: providing services to taxonomists for standard genome sequencing and annotation.</title>
        <authorList>
            <consortium name="The Broad Institute Genomics Platform"/>
            <consortium name="The Broad Institute Genome Sequencing Center for Infectious Disease"/>
            <person name="Wu L."/>
            <person name="Ma J."/>
        </authorList>
    </citation>
    <scope>NUCLEOTIDE SEQUENCE [LARGE SCALE GENOMIC DNA]</scope>
    <source>
        <strain evidence="3">CCUG 62974</strain>
    </source>
</reference>
<name>A0ABW3E103_9ACTN</name>
<sequence>PRRVRQANLSPGLRQDDQRRENDQTSGVTERSPEEARALLNSFQSGWRRGRAESEDGGAE</sequence>
<gene>
    <name evidence="2" type="ORF">ACFQ08_29215</name>
</gene>
<feature type="region of interest" description="Disordered" evidence="1">
    <location>
        <begin position="1"/>
        <end position="36"/>
    </location>
</feature>
<evidence type="ECO:0008006" key="4">
    <source>
        <dbReference type="Google" id="ProtNLM"/>
    </source>
</evidence>
<proteinExistence type="predicted"/>
<evidence type="ECO:0000256" key="1">
    <source>
        <dbReference type="SAM" id="MobiDB-lite"/>
    </source>
</evidence>
<feature type="non-terminal residue" evidence="2">
    <location>
        <position position="1"/>
    </location>
</feature>
<feature type="region of interest" description="Disordered" evidence="1">
    <location>
        <begin position="41"/>
        <end position="60"/>
    </location>
</feature>
<keyword evidence="3" id="KW-1185">Reference proteome</keyword>